<dbReference type="EMBL" id="IACI01035919">
    <property type="protein sequence ID" value="LAA22689.1"/>
    <property type="molecule type" value="Transcribed_RNA"/>
</dbReference>
<accession>A0A2H6N1R1</accession>
<sequence>MLILEGYNLQAEWHAFLWQDKQQAHGYFQRHKIRQALLNVWNKTKRQIYVEIRTWLSTLEALMYPHLLLRGKVIIYEDILDKKRKLKTRQELKDLGFETEWWAYLQLQSRYGKI</sequence>
<reference evidence="1" key="2">
    <citation type="submission" date="2017-12" db="EMBL/GenBank/DDBJ databases">
        <title>Coralsnake Venomics: Analyses of Venom Gland Transcriptomes and Proteomes of Six Brazilian Taxa.</title>
        <authorList>
            <person name="Aird S.D."/>
            <person name="Jorge da Silva N."/>
            <person name="Qiu L."/>
            <person name="Villar-Briones A."/>
            <person name="Aparecida-Saddi V."/>
            <person name="Campos-Telles M.P."/>
            <person name="Grau M."/>
            <person name="Mikheyev A.S."/>
        </authorList>
    </citation>
    <scope>NUCLEOTIDE SEQUENCE</scope>
    <source>
        <tissue evidence="1">Venom_gland</tissue>
    </source>
</reference>
<organism evidence="1">
    <name type="scientific">Micrurus carvalhoi</name>
    <dbReference type="NCBI Taxonomy" id="3147026"/>
    <lineage>
        <taxon>Eukaryota</taxon>
        <taxon>Metazoa</taxon>
        <taxon>Chordata</taxon>
        <taxon>Craniata</taxon>
        <taxon>Vertebrata</taxon>
        <taxon>Euteleostomi</taxon>
        <taxon>Lepidosauria</taxon>
        <taxon>Squamata</taxon>
        <taxon>Bifurcata</taxon>
        <taxon>Unidentata</taxon>
        <taxon>Episquamata</taxon>
        <taxon>Toxicofera</taxon>
        <taxon>Serpentes</taxon>
        <taxon>Colubroidea</taxon>
        <taxon>Elapidae</taxon>
        <taxon>Elapinae</taxon>
        <taxon>Micrurus</taxon>
    </lineage>
</organism>
<dbReference type="PANTHER" id="PTHR31635">
    <property type="entry name" value="REVERSE TRANSCRIPTASE DOMAIN-CONTAINING PROTEIN-RELATED"/>
    <property type="match status" value="1"/>
</dbReference>
<protein>
    <submittedName>
        <fullName evidence="1">Uncharacterized protein</fullName>
    </submittedName>
</protein>
<evidence type="ECO:0000313" key="1">
    <source>
        <dbReference type="EMBL" id="LAA22689.1"/>
    </source>
</evidence>
<name>A0A2H6N1R1_9SAUR</name>
<dbReference type="PANTHER" id="PTHR31635:SF196">
    <property type="entry name" value="REVERSE TRANSCRIPTASE DOMAIN-CONTAINING PROTEIN-RELATED"/>
    <property type="match status" value="1"/>
</dbReference>
<proteinExistence type="predicted"/>
<dbReference type="AlphaFoldDB" id="A0A2H6N1R1"/>
<reference evidence="1" key="1">
    <citation type="submission" date="2017-07" db="EMBL/GenBank/DDBJ databases">
        <authorList>
            <person name="Mikheyev A."/>
            <person name="Grau M."/>
        </authorList>
    </citation>
    <scope>NUCLEOTIDE SEQUENCE</scope>
    <source>
        <tissue evidence="1">Venom_gland</tissue>
    </source>
</reference>